<protein>
    <submittedName>
        <fullName evidence="1">Uncharacterized protein</fullName>
    </submittedName>
</protein>
<keyword evidence="2" id="KW-1185">Reference proteome</keyword>
<dbReference type="EMBL" id="CM042036">
    <property type="protein sequence ID" value="KAI3744905.1"/>
    <property type="molecule type" value="Genomic_DNA"/>
</dbReference>
<sequence length="330" mass="36472">MDTKSLAKSKRAHSLHHKKHHPNQKAKGATSSVAPTGTDKAPGKAVKEKARVVPAALASNWDRYEDEDDPMTEDQVDGQTSQPSDVVVPKSKGADYAYLISEAKSQNSTRLSSEIFPSLNDFVSDFGQGKESFFAVRGESLLSSIQNDSFFVEDKTPANYEASFLSLNMHALAKQLTKIDLPERLFMEADLFPPKQQHAEKVQERQAHDHHEVTKSSIRMSPTVHHPTPHLNPKYVASSSANPSKLKAETAETELDMLLDSFDDVNLMEKASSTLTSKKHTVDFDIDGTLDDLLKETSTPSVLDQNNASQSQHVLKSGPLDDFDSWLDTI</sequence>
<reference evidence="2" key="1">
    <citation type="journal article" date="2022" name="Mol. Ecol. Resour.">
        <title>The genomes of chicory, endive, great burdock and yacon provide insights into Asteraceae palaeo-polyploidization history and plant inulin production.</title>
        <authorList>
            <person name="Fan W."/>
            <person name="Wang S."/>
            <person name="Wang H."/>
            <person name="Wang A."/>
            <person name="Jiang F."/>
            <person name="Liu H."/>
            <person name="Zhao H."/>
            <person name="Xu D."/>
            <person name="Zhang Y."/>
        </authorList>
    </citation>
    <scope>NUCLEOTIDE SEQUENCE [LARGE SCALE GENOMIC DNA]</scope>
    <source>
        <strain evidence="2">cv. Yunnan</strain>
    </source>
</reference>
<organism evidence="1 2">
    <name type="scientific">Smallanthus sonchifolius</name>
    <dbReference type="NCBI Taxonomy" id="185202"/>
    <lineage>
        <taxon>Eukaryota</taxon>
        <taxon>Viridiplantae</taxon>
        <taxon>Streptophyta</taxon>
        <taxon>Embryophyta</taxon>
        <taxon>Tracheophyta</taxon>
        <taxon>Spermatophyta</taxon>
        <taxon>Magnoliopsida</taxon>
        <taxon>eudicotyledons</taxon>
        <taxon>Gunneridae</taxon>
        <taxon>Pentapetalae</taxon>
        <taxon>asterids</taxon>
        <taxon>campanulids</taxon>
        <taxon>Asterales</taxon>
        <taxon>Asteraceae</taxon>
        <taxon>Asteroideae</taxon>
        <taxon>Heliantheae alliance</taxon>
        <taxon>Millerieae</taxon>
        <taxon>Smallanthus</taxon>
    </lineage>
</organism>
<evidence type="ECO:0000313" key="1">
    <source>
        <dbReference type="EMBL" id="KAI3744905.1"/>
    </source>
</evidence>
<name>A0ACB9DEL1_9ASTR</name>
<reference evidence="1 2" key="2">
    <citation type="journal article" date="2022" name="Mol. Ecol. Resour.">
        <title>The genomes of chicory, endive, great burdock and yacon provide insights into Asteraceae paleo-polyploidization history and plant inulin production.</title>
        <authorList>
            <person name="Fan W."/>
            <person name="Wang S."/>
            <person name="Wang H."/>
            <person name="Wang A."/>
            <person name="Jiang F."/>
            <person name="Liu H."/>
            <person name="Zhao H."/>
            <person name="Xu D."/>
            <person name="Zhang Y."/>
        </authorList>
    </citation>
    <scope>NUCLEOTIDE SEQUENCE [LARGE SCALE GENOMIC DNA]</scope>
    <source>
        <strain evidence="2">cv. Yunnan</strain>
        <tissue evidence="1">Leaves</tissue>
    </source>
</reference>
<evidence type="ECO:0000313" key="2">
    <source>
        <dbReference type="Proteomes" id="UP001056120"/>
    </source>
</evidence>
<gene>
    <name evidence="1" type="ORF">L1987_58002</name>
</gene>
<accession>A0ACB9DEL1</accession>
<comment type="caution">
    <text evidence="1">The sequence shown here is derived from an EMBL/GenBank/DDBJ whole genome shotgun (WGS) entry which is preliminary data.</text>
</comment>
<dbReference type="Proteomes" id="UP001056120">
    <property type="component" value="Linkage Group LG19"/>
</dbReference>
<proteinExistence type="predicted"/>